<comment type="similarity">
    <text evidence="1 4">Belongs to the D-isomer specific 2-hydroxyacid dehydrogenase family.</text>
</comment>
<evidence type="ECO:0000313" key="7">
    <source>
        <dbReference type="EMBL" id="GIE95369.1"/>
    </source>
</evidence>
<sequence length="327" mass="35111">MTVRPVAVFALQPWARDGAFPPDVLHRLTRLVDIDPAVALTSFRDPGPLREAEVLITGWGCPRIDARVLDAAPRLRACFHAAGTVKNHLDPVVFERGLAVSSAASANAVPVAEYTVAALILGAKNAFVRSRDYGRPGDRHLDSGLTGCTVGVVGASRIGRLVLSWLERFAVTPLLYDPTVTARQARQLGTELVDLDTLCRRSNLLTIHAPALPETRHLIDRRRLALLPDGAVLINTARGSLVDTDALVPECASGRLSAVLDVTDPEPLPPGHPLLELPNVFVTPHLAGAQGREVRRLGEFATAEIGRFLRGEPLHGAVEAHHLALTA</sequence>
<dbReference type="AlphaFoldDB" id="A0A919JXC0"/>
<dbReference type="RefSeq" id="WP_203781670.1">
    <property type="nucleotide sequence ID" value="NZ_BOMV01000027.1"/>
</dbReference>
<comment type="caution">
    <text evidence="7">The sequence shown here is derived from an EMBL/GenBank/DDBJ whole genome shotgun (WGS) entry which is preliminary data.</text>
</comment>
<dbReference type="InterPro" id="IPR006139">
    <property type="entry name" value="D-isomer_2_OHA_DH_cat_dom"/>
</dbReference>
<dbReference type="Gene3D" id="3.40.50.720">
    <property type="entry name" value="NAD(P)-binding Rossmann-like Domain"/>
    <property type="match status" value="2"/>
</dbReference>
<evidence type="ECO:0000259" key="5">
    <source>
        <dbReference type="Pfam" id="PF00389"/>
    </source>
</evidence>
<keyword evidence="3" id="KW-0520">NAD</keyword>
<evidence type="ECO:0000256" key="4">
    <source>
        <dbReference type="RuleBase" id="RU003719"/>
    </source>
</evidence>
<dbReference type="InterPro" id="IPR006140">
    <property type="entry name" value="D-isomer_DH_NAD-bd"/>
</dbReference>
<dbReference type="Pfam" id="PF00389">
    <property type="entry name" value="2-Hacid_dh"/>
    <property type="match status" value="1"/>
</dbReference>
<dbReference type="CDD" id="cd12167">
    <property type="entry name" value="2-Hacid_dh_8"/>
    <property type="match status" value="1"/>
</dbReference>
<evidence type="ECO:0000256" key="1">
    <source>
        <dbReference type="ARBA" id="ARBA00005854"/>
    </source>
</evidence>
<dbReference type="GO" id="GO:0005829">
    <property type="term" value="C:cytosol"/>
    <property type="evidence" value="ECO:0007669"/>
    <property type="project" value="TreeGrafter"/>
</dbReference>
<dbReference type="GO" id="GO:0030267">
    <property type="term" value="F:glyoxylate reductase (NADPH) activity"/>
    <property type="evidence" value="ECO:0007669"/>
    <property type="project" value="TreeGrafter"/>
</dbReference>
<feature type="domain" description="D-isomer specific 2-hydroxyacid dehydrogenase catalytic" evidence="5">
    <location>
        <begin position="50"/>
        <end position="318"/>
    </location>
</feature>
<dbReference type="InterPro" id="IPR050223">
    <property type="entry name" value="D-isomer_2-hydroxyacid_DH"/>
</dbReference>
<evidence type="ECO:0000313" key="8">
    <source>
        <dbReference type="Proteomes" id="UP000636960"/>
    </source>
</evidence>
<dbReference type="SUPFAM" id="SSF51735">
    <property type="entry name" value="NAD(P)-binding Rossmann-fold domains"/>
    <property type="match status" value="1"/>
</dbReference>
<dbReference type="PANTHER" id="PTHR10996">
    <property type="entry name" value="2-HYDROXYACID DEHYDROGENASE-RELATED"/>
    <property type="match status" value="1"/>
</dbReference>
<dbReference type="SUPFAM" id="SSF52283">
    <property type="entry name" value="Formate/glycerate dehydrogenase catalytic domain-like"/>
    <property type="match status" value="1"/>
</dbReference>
<keyword evidence="2 4" id="KW-0560">Oxidoreductase</keyword>
<protein>
    <submittedName>
        <fullName evidence="7">Glycerate dehydrogenase</fullName>
    </submittedName>
</protein>
<evidence type="ECO:0000256" key="3">
    <source>
        <dbReference type="ARBA" id="ARBA00023027"/>
    </source>
</evidence>
<dbReference type="Pfam" id="PF02826">
    <property type="entry name" value="2-Hacid_dh_C"/>
    <property type="match status" value="1"/>
</dbReference>
<dbReference type="GO" id="GO:0051287">
    <property type="term" value="F:NAD binding"/>
    <property type="evidence" value="ECO:0007669"/>
    <property type="project" value="InterPro"/>
</dbReference>
<gene>
    <name evidence="7" type="ORF">Ari01nite_28340</name>
</gene>
<organism evidence="7 8">
    <name type="scientific">Paractinoplanes rishiriensis</name>
    <dbReference type="NCBI Taxonomy" id="1050105"/>
    <lineage>
        <taxon>Bacteria</taxon>
        <taxon>Bacillati</taxon>
        <taxon>Actinomycetota</taxon>
        <taxon>Actinomycetes</taxon>
        <taxon>Micromonosporales</taxon>
        <taxon>Micromonosporaceae</taxon>
        <taxon>Paractinoplanes</taxon>
    </lineage>
</organism>
<dbReference type="InterPro" id="IPR029753">
    <property type="entry name" value="D-isomer_DH_CS"/>
</dbReference>
<proteinExistence type="inferred from homology"/>
<dbReference type="PROSITE" id="PS00671">
    <property type="entry name" value="D_2_HYDROXYACID_DH_3"/>
    <property type="match status" value="1"/>
</dbReference>
<accession>A0A919JXC0</accession>
<evidence type="ECO:0000259" key="6">
    <source>
        <dbReference type="Pfam" id="PF02826"/>
    </source>
</evidence>
<dbReference type="EMBL" id="BOMV01000027">
    <property type="protein sequence ID" value="GIE95369.1"/>
    <property type="molecule type" value="Genomic_DNA"/>
</dbReference>
<name>A0A919JXC0_9ACTN</name>
<evidence type="ECO:0000256" key="2">
    <source>
        <dbReference type="ARBA" id="ARBA00023002"/>
    </source>
</evidence>
<dbReference type="PANTHER" id="PTHR10996:SF178">
    <property type="entry name" value="2-HYDROXYACID DEHYDROGENASE YGL185C-RELATED"/>
    <property type="match status" value="1"/>
</dbReference>
<reference evidence="7" key="1">
    <citation type="submission" date="2021-01" db="EMBL/GenBank/DDBJ databases">
        <title>Whole genome shotgun sequence of Actinoplanes rishiriensis NBRC 108556.</title>
        <authorList>
            <person name="Komaki H."/>
            <person name="Tamura T."/>
        </authorList>
    </citation>
    <scope>NUCLEOTIDE SEQUENCE</scope>
    <source>
        <strain evidence="7">NBRC 108556</strain>
    </source>
</reference>
<feature type="domain" description="D-isomer specific 2-hydroxyacid dehydrogenase NAD-binding" evidence="6">
    <location>
        <begin position="126"/>
        <end position="287"/>
    </location>
</feature>
<dbReference type="GO" id="GO:0016618">
    <property type="term" value="F:hydroxypyruvate reductase [NAD(P)H] activity"/>
    <property type="evidence" value="ECO:0007669"/>
    <property type="project" value="TreeGrafter"/>
</dbReference>
<dbReference type="Proteomes" id="UP000636960">
    <property type="component" value="Unassembled WGS sequence"/>
</dbReference>
<dbReference type="InterPro" id="IPR036291">
    <property type="entry name" value="NAD(P)-bd_dom_sf"/>
</dbReference>
<keyword evidence="8" id="KW-1185">Reference proteome</keyword>